<protein>
    <submittedName>
        <fullName evidence="6">DUF1542 domain-containing protein</fullName>
    </submittedName>
</protein>
<feature type="domain" description="DUF1542" evidence="5">
    <location>
        <begin position="548"/>
        <end position="617"/>
    </location>
</feature>
<evidence type="ECO:0000313" key="7">
    <source>
        <dbReference type="Proteomes" id="UP001519418"/>
    </source>
</evidence>
<feature type="compositionally biased region" description="Basic and acidic residues" evidence="2">
    <location>
        <begin position="340"/>
        <end position="356"/>
    </location>
</feature>
<feature type="compositionally biased region" description="Low complexity" evidence="2">
    <location>
        <begin position="822"/>
        <end position="834"/>
    </location>
</feature>
<feature type="domain" description="Protein G-related albumin-binding (GA) module" evidence="4">
    <location>
        <begin position="248"/>
        <end position="285"/>
    </location>
</feature>
<keyword evidence="7" id="KW-1185">Reference proteome</keyword>
<feature type="transmembrane region" description="Helical" evidence="3">
    <location>
        <begin position="23"/>
        <end position="46"/>
    </location>
</feature>
<feature type="compositionally biased region" description="Polar residues" evidence="2">
    <location>
        <begin position="596"/>
        <end position="620"/>
    </location>
</feature>
<name>A0ABS5QS84_9LACO</name>
<evidence type="ECO:0000313" key="6">
    <source>
        <dbReference type="EMBL" id="MBS9334827.1"/>
    </source>
</evidence>
<feature type="domain" description="DUF1542" evidence="5">
    <location>
        <begin position="701"/>
        <end position="772"/>
    </location>
</feature>
<feature type="compositionally biased region" description="Polar residues" evidence="2">
    <location>
        <begin position="443"/>
        <end position="455"/>
    </location>
</feature>
<gene>
    <name evidence="6" type="ORF">G6R27_02090</name>
</gene>
<feature type="domain" description="Protein G-related albumin-binding (GA) module" evidence="4">
    <location>
        <begin position="786"/>
        <end position="813"/>
    </location>
</feature>
<feature type="compositionally biased region" description="Basic and acidic residues" evidence="2">
    <location>
        <begin position="835"/>
        <end position="898"/>
    </location>
</feature>
<accession>A0ABS5QS84</accession>
<keyword evidence="3" id="KW-1133">Transmembrane helix</keyword>
<dbReference type="RefSeq" id="WP_213819427.1">
    <property type="nucleotide sequence ID" value="NZ_JAAMFI010000001.1"/>
</dbReference>
<dbReference type="NCBIfam" id="TIGR03715">
    <property type="entry name" value="KxYKxGKxW"/>
    <property type="match status" value="1"/>
</dbReference>
<keyword evidence="3" id="KW-0472">Membrane</keyword>
<dbReference type="EMBL" id="JAAMFI010000001">
    <property type="protein sequence ID" value="MBS9334827.1"/>
    <property type="molecule type" value="Genomic_DNA"/>
</dbReference>
<dbReference type="InterPro" id="IPR022263">
    <property type="entry name" value="KxYKxGKxW"/>
</dbReference>
<comment type="caution">
    <text evidence="6">The sequence shown here is derived from an EMBL/GenBank/DDBJ whole genome shotgun (WGS) entry which is preliminary data.</text>
</comment>
<proteinExistence type="predicted"/>
<evidence type="ECO:0000259" key="5">
    <source>
        <dbReference type="Pfam" id="PF07564"/>
    </source>
</evidence>
<dbReference type="InterPro" id="IPR002988">
    <property type="entry name" value="GA_module"/>
</dbReference>
<feature type="compositionally biased region" description="Basic and acidic residues" evidence="2">
    <location>
        <begin position="647"/>
        <end position="668"/>
    </location>
</feature>
<keyword evidence="3" id="KW-0812">Transmembrane</keyword>
<feature type="domain" description="DUF1542" evidence="5">
    <location>
        <begin position="314"/>
        <end position="382"/>
    </location>
</feature>
<dbReference type="Pfam" id="PF01468">
    <property type="entry name" value="GA"/>
    <property type="match status" value="2"/>
</dbReference>
<evidence type="ECO:0000259" key="4">
    <source>
        <dbReference type="Pfam" id="PF01468"/>
    </source>
</evidence>
<dbReference type="Proteomes" id="UP001519418">
    <property type="component" value="Unassembled WGS sequence"/>
</dbReference>
<evidence type="ECO:0000256" key="1">
    <source>
        <dbReference type="ARBA" id="ARBA00022729"/>
    </source>
</evidence>
<feature type="compositionally biased region" description="Low complexity" evidence="2">
    <location>
        <begin position="548"/>
        <end position="561"/>
    </location>
</feature>
<feature type="compositionally biased region" description="Basic and acidic residues" evidence="2">
    <location>
        <begin position="686"/>
        <end position="715"/>
    </location>
</feature>
<feature type="domain" description="DUF1542" evidence="5">
    <location>
        <begin position="471"/>
        <end position="537"/>
    </location>
</feature>
<feature type="domain" description="DUF1542" evidence="5">
    <location>
        <begin position="396"/>
        <end position="464"/>
    </location>
</feature>
<organism evidence="6 7">
    <name type="scientific">Fructobacillus papyriferae</name>
    <dbReference type="NCBI Taxonomy" id="2713171"/>
    <lineage>
        <taxon>Bacteria</taxon>
        <taxon>Bacillati</taxon>
        <taxon>Bacillota</taxon>
        <taxon>Bacilli</taxon>
        <taxon>Lactobacillales</taxon>
        <taxon>Lactobacillaceae</taxon>
        <taxon>Fructobacillus</taxon>
    </lineage>
</organism>
<feature type="compositionally biased region" description="Basic and acidic residues" evidence="2">
    <location>
        <begin position="533"/>
        <end position="547"/>
    </location>
</feature>
<feature type="domain" description="DUF1542" evidence="5">
    <location>
        <begin position="624"/>
        <end position="691"/>
    </location>
</feature>
<sequence length="993" mass="105356">MLKNQNQVQAKEHVKMYEAGKKWLFAGIIGLTIGAGAQGVATGLALPHYPAAMKVSADDVSLPYWFGQSTDYFKHYKETPETSTVPESEQDGWLGKATGKEVDRVKSETTFTFDGLTYNSETKKFTMSLTFTSPQITTSGAGRVSYFDLAFSNSMSKKTSNTVLTAVNHNNTTTPLSSVNGVYSNSFVAGGAVGGVSKLTIDIDPVKITNSDQISGMYSSDTNTINNHVIFSSVRTLGYNDFGKLFNEQLLDQMKKNSNANIDDKKNLTNGQKTDFHNEVNNTGTDSDFVNGLNGIDNNVNNADDAAGKANAAKDGAKADVDRAAQTADNTIDGLNIPQTDKDNAKKQVEADRKAADSNIDNATTTDGVNNAKNAGIKQINGNVPSEPTGPTQADKDKAKAAIDNAADAAKKKIDGLNLPQADKDKEKQKIDDDASKAKGNIDNATDTDGLNKAQSDGEKNINSDGNKASDKSAINDEADKKKAEIDANGDIPANDKDAAKKAIDNDADNAKKNIDNAANDNDADSATTNGKKAIDDDANKAADAGKAKAAAKAAIDNAADAAKKKIDGLNLPQADKDKEKQKIDDDASKAKGNIDNATDTDGVNKAQSDGENNINTDGNKASDKSAINDEADKKKAEIDANGDIPADDKAAAKKAIDNDADNAKKNIDNASNDNDADSATTNGKKAIDDDAENAKDTDKAKADAKADIDRHAQDGKNAIDNLPNLTPDQKKAAKAAIDNDANKAKTNIDNATTPADAKKADQDGTNDIHNDVKDNVKKDIDKGADNAKAKIDNMGDLTPDQKKDAKAKIDQDANDAKKATDAATNGPDAAAAGKKGDQDVFNDAKKAAHQDIDNAVQKDKDKIDHMDNLTPDEKQKAKDRLDSDAKKAHGDLDKSDNLDDMGNAVQTGYNSLTVDVKDNQTTNDGRNLSNSTATNGPVTLANKTQVSSKKPAELPQTAMRLAQNLWSLMMAMTASLMAISAYAYKKFSRKED</sequence>
<feature type="compositionally biased region" description="Basic and acidic residues" evidence="2">
    <location>
        <begin position="422"/>
        <end position="437"/>
    </location>
</feature>
<dbReference type="Pfam" id="PF07564">
    <property type="entry name" value="DUF1542"/>
    <property type="match status" value="7"/>
</dbReference>
<dbReference type="InterPro" id="IPR011439">
    <property type="entry name" value="DUF1542"/>
</dbReference>
<feature type="compositionally biased region" description="Basic and acidic residues" evidence="2">
    <location>
        <begin position="757"/>
        <end position="821"/>
    </location>
</feature>
<feature type="region of interest" description="Disordered" evidence="2">
    <location>
        <begin position="414"/>
        <end position="901"/>
    </location>
</feature>
<dbReference type="Pfam" id="PF19258">
    <property type="entry name" value="KxYKxGKxW_sig"/>
    <property type="match status" value="1"/>
</dbReference>
<reference evidence="6 7" key="1">
    <citation type="submission" date="2020-02" db="EMBL/GenBank/DDBJ databases">
        <title>Fructobacillus sp. isolated from paper mulberry of Taiwan.</title>
        <authorList>
            <person name="Lin S.-T."/>
        </authorList>
    </citation>
    <scope>NUCLEOTIDE SEQUENCE [LARGE SCALE GENOMIC DNA]</scope>
    <source>
        <strain evidence="6 7">M1-10</strain>
    </source>
</reference>
<feature type="compositionally biased region" description="Polar residues" evidence="2">
    <location>
        <begin position="380"/>
        <end position="392"/>
    </location>
</feature>
<feature type="compositionally biased region" description="Low complexity" evidence="2">
    <location>
        <begin position="669"/>
        <end position="680"/>
    </location>
</feature>
<feature type="compositionally biased region" description="Basic and acidic residues" evidence="2">
    <location>
        <begin position="456"/>
        <end position="486"/>
    </location>
</feature>
<feature type="transmembrane region" description="Helical" evidence="3">
    <location>
        <begin position="966"/>
        <end position="985"/>
    </location>
</feature>
<feature type="compositionally biased region" description="Polar residues" evidence="2">
    <location>
        <begin position="359"/>
        <end position="373"/>
    </location>
</feature>
<feature type="region of interest" description="Disordered" evidence="2">
    <location>
        <begin position="917"/>
        <end position="939"/>
    </location>
</feature>
<evidence type="ECO:0000256" key="2">
    <source>
        <dbReference type="SAM" id="MobiDB-lite"/>
    </source>
</evidence>
<feature type="compositionally biased region" description="Basic and acidic residues" evidence="2">
    <location>
        <begin position="575"/>
        <end position="590"/>
    </location>
</feature>
<feature type="domain" description="DUF1542" evidence="5">
    <location>
        <begin position="845"/>
        <end position="913"/>
    </location>
</feature>
<feature type="region of interest" description="Disordered" evidence="2">
    <location>
        <begin position="329"/>
        <end position="400"/>
    </location>
</feature>
<feature type="compositionally biased region" description="Basic and acidic residues" evidence="2">
    <location>
        <begin position="621"/>
        <end position="639"/>
    </location>
</feature>
<evidence type="ECO:0000256" key="3">
    <source>
        <dbReference type="SAM" id="Phobius"/>
    </source>
</evidence>
<feature type="compositionally biased region" description="Basic and acidic residues" evidence="2">
    <location>
        <begin position="494"/>
        <end position="515"/>
    </location>
</feature>
<keyword evidence="1" id="KW-0732">Signal</keyword>